<accession>A0A517Y986</accession>
<gene>
    <name evidence="3" type="primary">rluA_1</name>
    <name evidence="3" type="ORF">ETAA8_18730</name>
</gene>
<dbReference type="GO" id="GO:0003723">
    <property type="term" value="F:RNA binding"/>
    <property type="evidence" value="ECO:0007669"/>
    <property type="project" value="InterPro"/>
</dbReference>
<evidence type="ECO:0000313" key="3">
    <source>
        <dbReference type="EMBL" id="QDU26790.1"/>
    </source>
</evidence>
<keyword evidence="3" id="KW-0413">Isomerase</keyword>
<dbReference type="GO" id="GO:0160151">
    <property type="term" value="F:tRNA pseudouridine(32) synthase activity"/>
    <property type="evidence" value="ECO:0007669"/>
    <property type="project" value="UniProtKB-EC"/>
</dbReference>
<dbReference type="Pfam" id="PF00849">
    <property type="entry name" value="PseudoU_synth_2"/>
    <property type="match status" value="1"/>
</dbReference>
<proteinExistence type="inferred from homology"/>
<comment type="similarity">
    <text evidence="1">Belongs to the pseudouridine synthase RluA family.</text>
</comment>
<dbReference type="KEGG" id="aagg:ETAA8_18730"/>
<protein>
    <submittedName>
        <fullName evidence="3">Ribosomal large subunit pseudouridine synthase A</fullName>
        <ecNumber evidence="3">5.4.99.28</ecNumber>
    </submittedName>
</protein>
<evidence type="ECO:0000256" key="1">
    <source>
        <dbReference type="ARBA" id="ARBA00010876"/>
    </source>
</evidence>
<dbReference type="InterPro" id="IPR020103">
    <property type="entry name" value="PsdUridine_synth_cat_dom_sf"/>
</dbReference>
<dbReference type="PANTHER" id="PTHR21600:SF87">
    <property type="entry name" value="RNA PSEUDOURIDYLATE SYNTHASE DOMAIN-CONTAINING PROTEIN 1"/>
    <property type="match status" value="1"/>
</dbReference>
<dbReference type="SUPFAM" id="SSF55120">
    <property type="entry name" value="Pseudouridine synthase"/>
    <property type="match status" value="1"/>
</dbReference>
<dbReference type="AlphaFoldDB" id="A0A517Y986"/>
<keyword evidence="4" id="KW-1185">Reference proteome</keyword>
<organism evidence="3 4">
    <name type="scientific">Anatilimnocola aggregata</name>
    <dbReference type="NCBI Taxonomy" id="2528021"/>
    <lineage>
        <taxon>Bacteria</taxon>
        <taxon>Pseudomonadati</taxon>
        <taxon>Planctomycetota</taxon>
        <taxon>Planctomycetia</taxon>
        <taxon>Pirellulales</taxon>
        <taxon>Pirellulaceae</taxon>
        <taxon>Anatilimnocola</taxon>
    </lineage>
</organism>
<reference evidence="3 4" key="1">
    <citation type="submission" date="2019-02" db="EMBL/GenBank/DDBJ databases">
        <title>Deep-cultivation of Planctomycetes and their phenomic and genomic characterization uncovers novel biology.</title>
        <authorList>
            <person name="Wiegand S."/>
            <person name="Jogler M."/>
            <person name="Boedeker C."/>
            <person name="Pinto D."/>
            <person name="Vollmers J."/>
            <person name="Rivas-Marin E."/>
            <person name="Kohn T."/>
            <person name="Peeters S.H."/>
            <person name="Heuer A."/>
            <person name="Rast P."/>
            <person name="Oberbeckmann S."/>
            <person name="Bunk B."/>
            <person name="Jeske O."/>
            <person name="Meyerdierks A."/>
            <person name="Storesund J.E."/>
            <person name="Kallscheuer N."/>
            <person name="Luecker S."/>
            <person name="Lage O.M."/>
            <person name="Pohl T."/>
            <person name="Merkel B.J."/>
            <person name="Hornburger P."/>
            <person name="Mueller R.-W."/>
            <person name="Bruemmer F."/>
            <person name="Labrenz M."/>
            <person name="Spormann A.M."/>
            <person name="Op den Camp H."/>
            <person name="Overmann J."/>
            <person name="Amann R."/>
            <person name="Jetten M.S.M."/>
            <person name="Mascher T."/>
            <person name="Medema M.H."/>
            <person name="Devos D.P."/>
            <person name="Kaster A.-K."/>
            <person name="Ovreas L."/>
            <person name="Rohde M."/>
            <person name="Galperin M.Y."/>
            <person name="Jogler C."/>
        </authorList>
    </citation>
    <scope>NUCLEOTIDE SEQUENCE [LARGE SCALE GENOMIC DNA]</scope>
    <source>
        <strain evidence="3 4">ETA_A8</strain>
    </source>
</reference>
<dbReference type="Proteomes" id="UP000315017">
    <property type="component" value="Chromosome"/>
</dbReference>
<feature type="domain" description="Pseudouridine synthase RsuA/RluA-like" evidence="2">
    <location>
        <begin position="6"/>
        <end position="45"/>
    </location>
</feature>
<dbReference type="Gene3D" id="3.30.2350.10">
    <property type="entry name" value="Pseudouridine synthase"/>
    <property type="match status" value="1"/>
</dbReference>
<dbReference type="EC" id="5.4.99.28" evidence="3"/>
<name>A0A517Y986_9BACT</name>
<dbReference type="PANTHER" id="PTHR21600">
    <property type="entry name" value="MITOCHONDRIAL RNA PSEUDOURIDINE SYNTHASE"/>
    <property type="match status" value="1"/>
</dbReference>
<evidence type="ECO:0000259" key="2">
    <source>
        <dbReference type="Pfam" id="PF00849"/>
    </source>
</evidence>
<dbReference type="CDD" id="cd02869">
    <property type="entry name" value="PseudoU_synth_RluA_like"/>
    <property type="match status" value="1"/>
</dbReference>
<dbReference type="InterPro" id="IPR006145">
    <property type="entry name" value="PsdUridine_synth_RsuA/RluA"/>
</dbReference>
<sequence>MAVVTRGGQRAVTGYAIEAATNNRQLVRLFPETGRTHQLRVHLAHLGAPILGDRLYGPQPPTHPRLLLHAEQISLPAADDFPARTFDAPVPSPFGTIEPHYVITTNATATFYPSAWVNRIDNRNVQVHVCYGTAAQLFRRFQD</sequence>
<dbReference type="GO" id="GO:0000455">
    <property type="term" value="P:enzyme-directed rRNA pseudouridine synthesis"/>
    <property type="evidence" value="ECO:0007669"/>
    <property type="project" value="TreeGrafter"/>
</dbReference>
<dbReference type="InterPro" id="IPR050188">
    <property type="entry name" value="RluA_PseudoU_synthase"/>
</dbReference>
<dbReference type="EMBL" id="CP036274">
    <property type="protein sequence ID" value="QDU26790.1"/>
    <property type="molecule type" value="Genomic_DNA"/>
</dbReference>
<evidence type="ECO:0000313" key="4">
    <source>
        <dbReference type="Proteomes" id="UP000315017"/>
    </source>
</evidence>